<name>A0AAV5RUG6_MAUHU</name>
<dbReference type="Gene3D" id="1.10.150.710">
    <property type="entry name" value="Glutamate cysteine ligase subdomain"/>
    <property type="match status" value="1"/>
</dbReference>
<evidence type="ECO:0000256" key="8">
    <source>
        <dbReference type="ARBA" id="ARBA00022840"/>
    </source>
</evidence>
<evidence type="ECO:0000256" key="2">
    <source>
        <dbReference type="ARBA" id="ARBA00008100"/>
    </source>
</evidence>
<dbReference type="InterPro" id="IPR004308">
    <property type="entry name" value="GCS"/>
</dbReference>
<dbReference type="GO" id="GO:0006750">
    <property type="term" value="P:glutathione biosynthetic process"/>
    <property type="evidence" value="ECO:0007669"/>
    <property type="project" value="UniProtKB-UniRule"/>
</dbReference>
<evidence type="ECO:0000256" key="5">
    <source>
        <dbReference type="ARBA" id="ARBA00022598"/>
    </source>
</evidence>
<comment type="catalytic activity">
    <reaction evidence="11">
        <text>L-cysteine + L-glutamate + ATP = gamma-L-glutamyl-L-cysteine + ADP + phosphate + H(+)</text>
        <dbReference type="Rhea" id="RHEA:13285"/>
        <dbReference type="ChEBI" id="CHEBI:15378"/>
        <dbReference type="ChEBI" id="CHEBI:29985"/>
        <dbReference type="ChEBI" id="CHEBI:30616"/>
        <dbReference type="ChEBI" id="CHEBI:35235"/>
        <dbReference type="ChEBI" id="CHEBI:43474"/>
        <dbReference type="ChEBI" id="CHEBI:58173"/>
        <dbReference type="ChEBI" id="CHEBI:456216"/>
        <dbReference type="EC" id="6.3.2.2"/>
    </reaction>
</comment>
<evidence type="ECO:0000256" key="7">
    <source>
        <dbReference type="ARBA" id="ARBA00022741"/>
    </source>
</evidence>
<dbReference type="Proteomes" id="UP001377567">
    <property type="component" value="Unassembled WGS sequence"/>
</dbReference>
<dbReference type="EMBL" id="BTGD01000003">
    <property type="protein sequence ID" value="GMM54831.1"/>
    <property type="molecule type" value="Genomic_DNA"/>
</dbReference>
<dbReference type="EC" id="6.3.2.2" evidence="3 11"/>
<keyword evidence="7 11" id="KW-0547">Nucleotide-binding</keyword>
<dbReference type="Gene3D" id="3.30.590.50">
    <property type="match status" value="2"/>
</dbReference>
<gene>
    <name evidence="12" type="ORF">DAKH74_014470</name>
</gene>
<dbReference type="GO" id="GO:0004357">
    <property type="term" value="F:glutamate-cysteine ligase activity"/>
    <property type="evidence" value="ECO:0007669"/>
    <property type="project" value="UniProtKB-UniRule"/>
</dbReference>
<keyword evidence="5 11" id="KW-0436">Ligase</keyword>
<proteinExistence type="inferred from homology"/>
<evidence type="ECO:0000256" key="9">
    <source>
        <dbReference type="ARBA" id="ARBA00030585"/>
    </source>
</evidence>
<keyword evidence="6 11" id="KW-0317">Glutathione biosynthesis</keyword>
<dbReference type="GO" id="GO:0005524">
    <property type="term" value="F:ATP binding"/>
    <property type="evidence" value="ECO:0007669"/>
    <property type="project" value="UniProtKB-UniRule"/>
</dbReference>
<evidence type="ECO:0000256" key="11">
    <source>
        <dbReference type="RuleBase" id="RU367135"/>
    </source>
</evidence>
<accession>A0AAV5RUG6</accession>
<dbReference type="FunFam" id="3.30.590.50:FF:000004">
    <property type="entry name" value="Glutamate-cysteine ligase Gcs1"/>
    <property type="match status" value="1"/>
</dbReference>
<evidence type="ECO:0000256" key="1">
    <source>
        <dbReference type="ARBA" id="ARBA00005006"/>
    </source>
</evidence>
<evidence type="ECO:0000256" key="10">
    <source>
        <dbReference type="ARBA" id="ARBA00032122"/>
    </source>
</evidence>
<protein>
    <recommendedName>
        <fullName evidence="4 11">Glutamate--cysteine ligase</fullName>
        <ecNumber evidence="3 11">6.3.2.2</ecNumber>
    </recommendedName>
    <alternativeName>
        <fullName evidence="10 11">Gamma-ECS</fullName>
    </alternativeName>
    <alternativeName>
        <fullName evidence="9 11">Gamma-glutamylcysteine synthetase</fullName>
    </alternativeName>
</protein>
<dbReference type="AlphaFoldDB" id="A0AAV5RUG6"/>
<reference evidence="12 13" key="1">
    <citation type="journal article" date="2023" name="Elife">
        <title>Identification of key yeast species and microbe-microbe interactions impacting larval growth of Drosophila in the wild.</title>
        <authorList>
            <person name="Mure A."/>
            <person name="Sugiura Y."/>
            <person name="Maeda R."/>
            <person name="Honda K."/>
            <person name="Sakurai N."/>
            <person name="Takahashi Y."/>
            <person name="Watada M."/>
            <person name="Katoh T."/>
            <person name="Gotoh A."/>
            <person name="Gotoh Y."/>
            <person name="Taniguchi I."/>
            <person name="Nakamura K."/>
            <person name="Hayashi T."/>
            <person name="Katayama T."/>
            <person name="Uemura T."/>
            <person name="Hattori Y."/>
        </authorList>
    </citation>
    <scope>NUCLEOTIDE SEQUENCE [LARGE SCALE GENOMIC DNA]</scope>
    <source>
        <strain evidence="12 13">KH-74</strain>
    </source>
</reference>
<sequence>MGLLAAGTPLEWHESMRYNEHVRTEGIEQLLNVMHAAAKRDHDPLYWGDELEYMLVEIDDAQQITTLDVTDDRIITELNKGDYQLCRDNDVEIHPEYGRFMVEATPAGPYHGLHNGSFVEQNMVDRRKVIDWKLNQYARTLAPGKRLAVLTMTSFPRLGAPGKFLNIPDQWGHKNPASRSLFLPDEVINRHVRFPTLTANIRKRRGEKVCINLPMFQDVNTPEYDDTVKPRNWFVPEDLESPLAAKKGHVYLDAMGFGMGSSCLQTTYQAPNIDKARFLYDSLVNFAPVMLAASGAAPVFKGWLVDQDVRWNVISGAVDCRTPRERGVAPLLPEYNKNGFGGIPQDQQSNVQHIPKSRYSTVDLFLGGANSKHFNRTYNDTEVPINDKVLKRLLENEVFPFDYDLAKHFAHLFIRDPCAMYEESIDQDRMTSTNHFENIQSTNWQTLRFKVPTQQAVPSNKAAPGWRVEFRPLDVQITDFENAAYANFMFLVTESILTLGDALNPYLNMSKVWENMHIAHHRDAIIKDKFHWKNSFTTDNGETSLQTIDSIFHNEHSGIFAAYITPILKYRGLVRKDWTELKELPEFQRLYYYLRLISDRAAGKIPSAAHYLRNFILNHPDYKQDSRVSQVINYDISLLFERITNLDNSNSDITGLFGDEIAQYLLHSKQVE</sequence>
<dbReference type="PANTHER" id="PTHR11164">
    <property type="entry name" value="GLUTAMATE CYSTEINE LIGASE"/>
    <property type="match status" value="1"/>
</dbReference>
<dbReference type="InterPro" id="IPR014746">
    <property type="entry name" value="Gln_synth/guanido_kin_cat_dom"/>
</dbReference>
<dbReference type="Gene3D" id="1.10.8.960">
    <property type="match status" value="1"/>
</dbReference>
<evidence type="ECO:0000313" key="12">
    <source>
        <dbReference type="EMBL" id="GMM54831.1"/>
    </source>
</evidence>
<comment type="caution">
    <text evidence="12">The sequence shown here is derived from an EMBL/GenBank/DDBJ whole genome shotgun (WGS) entry which is preliminary data.</text>
</comment>
<dbReference type="Pfam" id="PF03074">
    <property type="entry name" value="GCS"/>
    <property type="match status" value="1"/>
</dbReference>
<comment type="similarity">
    <text evidence="2 11">Belongs to the glutamate--cysteine ligase type 3 family.</text>
</comment>
<comment type="pathway">
    <text evidence="1 11">Sulfur metabolism; glutathione biosynthesis; glutathione from L-cysteine and L-glutamate: step 1/2.</text>
</comment>
<organism evidence="12 13">
    <name type="scientific">Maudiozyma humilis</name>
    <name type="common">Sour dough yeast</name>
    <name type="synonym">Kazachstania humilis</name>
    <dbReference type="NCBI Taxonomy" id="51915"/>
    <lineage>
        <taxon>Eukaryota</taxon>
        <taxon>Fungi</taxon>
        <taxon>Dikarya</taxon>
        <taxon>Ascomycota</taxon>
        <taxon>Saccharomycotina</taxon>
        <taxon>Saccharomycetes</taxon>
        <taxon>Saccharomycetales</taxon>
        <taxon>Saccharomycetaceae</taxon>
        <taxon>Maudiozyma</taxon>
    </lineage>
</organism>
<evidence type="ECO:0000256" key="4">
    <source>
        <dbReference type="ARBA" id="ARBA00014618"/>
    </source>
</evidence>
<evidence type="ECO:0000313" key="13">
    <source>
        <dbReference type="Proteomes" id="UP001377567"/>
    </source>
</evidence>
<dbReference type="PANTHER" id="PTHR11164:SF0">
    <property type="entry name" value="GLUTAMATE--CYSTEINE LIGASE CATALYTIC SUBUNIT"/>
    <property type="match status" value="1"/>
</dbReference>
<dbReference type="SUPFAM" id="SSF55931">
    <property type="entry name" value="Glutamine synthetase/guanido kinase"/>
    <property type="match status" value="1"/>
</dbReference>
<keyword evidence="13" id="KW-1185">Reference proteome</keyword>
<evidence type="ECO:0000256" key="6">
    <source>
        <dbReference type="ARBA" id="ARBA00022684"/>
    </source>
</evidence>
<evidence type="ECO:0000256" key="3">
    <source>
        <dbReference type="ARBA" id="ARBA00012220"/>
    </source>
</evidence>
<keyword evidence="8 11" id="KW-0067">ATP-binding</keyword>